<dbReference type="AlphaFoldDB" id="A0A288Q8N7"/>
<evidence type="ECO:0000313" key="3">
    <source>
        <dbReference type="EMBL" id="RDL12072.1"/>
    </source>
</evidence>
<proteinExistence type="inferred from homology"/>
<organism evidence="3 4">
    <name type="scientific">Weissella soli</name>
    <dbReference type="NCBI Taxonomy" id="155866"/>
    <lineage>
        <taxon>Bacteria</taxon>
        <taxon>Bacillati</taxon>
        <taxon>Bacillota</taxon>
        <taxon>Bacilli</taxon>
        <taxon>Lactobacillales</taxon>
        <taxon>Lactobacillaceae</taxon>
        <taxon>Weissella</taxon>
    </lineage>
</organism>
<dbReference type="GO" id="GO:0004175">
    <property type="term" value="F:endopeptidase activity"/>
    <property type="evidence" value="ECO:0007669"/>
    <property type="project" value="UniProtKB-ARBA"/>
</dbReference>
<feature type="domain" description="CAAX prenyl protease 2/Lysostaphin resistance protein A-like" evidence="2">
    <location>
        <begin position="140"/>
        <end position="233"/>
    </location>
</feature>
<dbReference type="Proteomes" id="UP000254912">
    <property type="component" value="Unassembled WGS sequence"/>
</dbReference>
<dbReference type="KEGG" id="wso:WSWS_00871"/>
<dbReference type="EMBL" id="QRAS01000001">
    <property type="protein sequence ID" value="RDL12072.1"/>
    <property type="molecule type" value="Genomic_DNA"/>
</dbReference>
<dbReference type="RefSeq" id="WP_070230128.1">
    <property type="nucleotide sequence ID" value="NZ_BJYO01000002.1"/>
</dbReference>
<name>A0A288Q8N7_9LACO</name>
<comment type="caution">
    <text evidence="3">The sequence shown here is derived from an EMBL/GenBank/DDBJ whole genome shotgun (WGS) entry which is preliminary data.</text>
</comment>
<comment type="similarity">
    <text evidence="1">Belongs to the UPF0177 family.</text>
</comment>
<dbReference type="Pfam" id="PF02517">
    <property type="entry name" value="Rce1-like"/>
    <property type="match status" value="1"/>
</dbReference>
<protein>
    <recommendedName>
        <fullName evidence="2">CAAX prenyl protease 2/Lysostaphin resistance protein A-like domain-containing protein</fullName>
    </recommendedName>
</protein>
<dbReference type="InterPro" id="IPR003675">
    <property type="entry name" value="Rce1/LyrA-like_dom"/>
</dbReference>
<sequence>MNNITKQFDTKWFTGIILLIIGLVLDLVIQFSGQFAIVLPQKWLHVTANSPIVLSLEIGVTLLVTWLAVSLFMKLLRKENPRIGFHKLDGRRLQWSLRGYGLILLGSLLTGILQTLIMGKTITSSNQAELESLVKSGFSGAIFVILLAVFVAPILEELIFRGVVINFFFTQRNWWANILLSGVLFGYFHVVFQEFQWFAFIQYSLMGMALAIVYKKTKQIQYAMITHFINNTVATLLILGLLLFK</sequence>
<evidence type="ECO:0000313" key="4">
    <source>
        <dbReference type="Proteomes" id="UP000254912"/>
    </source>
</evidence>
<dbReference type="GO" id="GO:0080120">
    <property type="term" value="P:CAAX-box protein maturation"/>
    <property type="evidence" value="ECO:0007669"/>
    <property type="project" value="UniProtKB-ARBA"/>
</dbReference>
<dbReference type="PANTHER" id="PTHR36435">
    <property type="entry name" value="SLR1288 PROTEIN"/>
    <property type="match status" value="1"/>
</dbReference>
<dbReference type="PANTHER" id="PTHR36435:SF1">
    <property type="entry name" value="CAAX AMINO TERMINAL PROTEASE FAMILY PROTEIN"/>
    <property type="match status" value="1"/>
</dbReference>
<gene>
    <name evidence="3" type="ORF">DFP99_0500</name>
</gene>
<dbReference type="GeneID" id="94546069"/>
<reference evidence="3 4" key="1">
    <citation type="submission" date="2018-07" db="EMBL/GenBank/DDBJ databases">
        <title>Genomic Encyclopedia of Type Strains, Phase III (KMG-III): the genomes of soil and plant-associated and newly described type strains.</title>
        <authorList>
            <person name="Whitman W."/>
        </authorList>
    </citation>
    <scope>NUCLEOTIDE SEQUENCE [LARGE SCALE GENOMIC DNA]</scope>
    <source>
        <strain evidence="3 4">CECT 7031</strain>
    </source>
</reference>
<keyword evidence="4" id="KW-1185">Reference proteome</keyword>
<accession>A0A288Q8N7</accession>
<evidence type="ECO:0000256" key="1">
    <source>
        <dbReference type="ARBA" id="ARBA00009067"/>
    </source>
</evidence>
<dbReference type="InterPro" id="IPR052710">
    <property type="entry name" value="CAAX_protease"/>
</dbReference>
<evidence type="ECO:0000259" key="2">
    <source>
        <dbReference type="Pfam" id="PF02517"/>
    </source>
</evidence>